<sequence>MVGYTKVDLREWFTGKSFAYEHNYLSCDFSGFGSSYPAEDLPNSNEIVFIQDVPFLFPEKNDDSFNSLEFNNQTINVDIHNCLRVHVLGACDNGSFKECVTLANKSEKIKYEIGLTDWTNKNPYFNNTIAFRCKGSYSARLGFNENMSTTIWYTHVNLDEKFFDINSITFSDNPSMHIFAITLEGGK</sequence>
<organism evidence="1 3">
    <name type="scientific">Paenibacillus barcinonensis</name>
    <dbReference type="NCBI Taxonomy" id="198119"/>
    <lineage>
        <taxon>Bacteria</taxon>
        <taxon>Bacillati</taxon>
        <taxon>Bacillota</taxon>
        <taxon>Bacilli</taxon>
        <taxon>Bacillales</taxon>
        <taxon>Paenibacillaceae</taxon>
        <taxon>Paenibacillus</taxon>
    </lineage>
</organism>
<evidence type="ECO:0000313" key="1">
    <source>
        <dbReference type="EMBL" id="PYE47269.1"/>
    </source>
</evidence>
<name>A0A2V4V634_PAEBA</name>
<dbReference type="OrthoDB" id="2630463at2"/>
<dbReference type="EMBL" id="CP054614">
    <property type="protein sequence ID" value="QKS58177.1"/>
    <property type="molecule type" value="Genomic_DNA"/>
</dbReference>
<dbReference type="Proteomes" id="UP000509327">
    <property type="component" value="Chromosome"/>
</dbReference>
<accession>A0A2V4V634</accession>
<evidence type="ECO:0000313" key="3">
    <source>
        <dbReference type="Proteomes" id="UP000247790"/>
    </source>
</evidence>
<dbReference type="AlphaFoldDB" id="A0A2V4V634"/>
<dbReference type="Proteomes" id="UP000247790">
    <property type="component" value="Unassembled WGS sequence"/>
</dbReference>
<evidence type="ECO:0000313" key="2">
    <source>
        <dbReference type="EMBL" id="QKS58177.1"/>
    </source>
</evidence>
<protein>
    <submittedName>
        <fullName evidence="1">Uncharacterized protein</fullName>
    </submittedName>
</protein>
<dbReference type="EMBL" id="QJSW01000014">
    <property type="protein sequence ID" value="PYE47269.1"/>
    <property type="molecule type" value="Genomic_DNA"/>
</dbReference>
<evidence type="ECO:0000313" key="4">
    <source>
        <dbReference type="Proteomes" id="UP000509327"/>
    </source>
</evidence>
<reference evidence="1 3" key="1">
    <citation type="submission" date="2018-06" db="EMBL/GenBank/DDBJ databases">
        <title>Genomic Encyclopedia of Type Strains, Phase III (KMG-III): the genomes of soil and plant-associated and newly described type strains.</title>
        <authorList>
            <person name="Whitman W."/>
        </authorList>
    </citation>
    <scope>NUCLEOTIDE SEQUENCE [LARGE SCALE GENOMIC DNA]</scope>
    <source>
        <strain evidence="1 3">CECT 7022</strain>
    </source>
</reference>
<proteinExistence type="predicted"/>
<reference evidence="2 4" key="2">
    <citation type="submission" date="2020-06" db="EMBL/GenBank/DDBJ databases">
        <title>Complete genome of Paenibacillus barcinonensis KACC11450.</title>
        <authorList>
            <person name="Kim M."/>
            <person name="Park Y.-J."/>
            <person name="Shin J.-H."/>
        </authorList>
    </citation>
    <scope>NUCLEOTIDE SEQUENCE [LARGE SCALE GENOMIC DNA]</scope>
    <source>
        <strain evidence="2 4">KACC11450</strain>
    </source>
</reference>
<dbReference type="RefSeq" id="WP_110898094.1">
    <property type="nucleotide sequence ID" value="NZ_CP054614.1"/>
</dbReference>
<gene>
    <name evidence="1" type="ORF">DFQ00_1149</name>
    <name evidence="2" type="ORF">HUB98_19290</name>
</gene>
<keyword evidence="4" id="KW-1185">Reference proteome</keyword>